<reference evidence="1" key="1">
    <citation type="submission" date="2021-02" db="EMBL/GenBank/DDBJ databases">
        <title>Sequencing the genomes of 1000 actinobacteria strains.</title>
        <authorList>
            <person name="Klenk H.-P."/>
        </authorList>
    </citation>
    <scope>NUCLEOTIDE SEQUENCE</scope>
    <source>
        <strain evidence="1">DSM 22850</strain>
    </source>
</reference>
<protein>
    <submittedName>
        <fullName evidence="1">Uncharacterized protein</fullName>
    </submittedName>
</protein>
<keyword evidence="2" id="KW-1185">Reference proteome</keyword>
<dbReference type="EMBL" id="JAFIDA010000001">
    <property type="protein sequence ID" value="MBP1326412.1"/>
    <property type="molecule type" value="Genomic_DNA"/>
</dbReference>
<dbReference type="AlphaFoldDB" id="A0A940PT79"/>
<accession>A0A940PT79</accession>
<organism evidence="1 2">
    <name type="scientific">Leucobacter exalbidus</name>
    <dbReference type="NCBI Taxonomy" id="662960"/>
    <lineage>
        <taxon>Bacteria</taxon>
        <taxon>Bacillati</taxon>
        <taxon>Actinomycetota</taxon>
        <taxon>Actinomycetes</taxon>
        <taxon>Micrococcales</taxon>
        <taxon>Microbacteriaceae</taxon>
        <taxon>Leucobacter</taxon>
    </lineage>
</organism>
<proteinExistence type="predicted"/>
<dbReference type="Proteomes" id="UP000675163">
    <property type="component" value="Unassembled WGS sequence"/>
</dbReference>
<evidence type="ECO:0000313" key="1">
    <source>
        <dbReference type="EMBL" id="MBP1326412.1"/>
    </source>
</evidence>
<comment type="caution">
    <text evidence="1">The sequence shown here is derived from an EMBL/GenBank/DDBJ whole genome shotgun (WGS) entry which is preliminary data.</text>
</comment>
<evidence type="ECO:0000313" key="2">
    <source>
        <dbReference type="Proteomes" id="UP000675163"/>
    </source>
</evidence>
<name>A0A940PT79_9MICO</name>
<sequence length="52" mass="5611">MSLPATVLPGERARVIVRGGAAGDCAAAPNAMLMLRWFEPDGREFLWPVALE</sequence>
<gene>
    <name evidence="1" type="ORF">JOF28_001644</name>
</gene>